<proteinExistence type="inferred from homology"/>
<comment type="caution">
    <text evidence="7">The sequence shown here is derived from an EMBL/GenBank/DDBJ whole genome shotgun (WGS) entry which is preliminary data.</text>
</comment>
<dbReference type="NCBIfam" id="TIGR00521">
    <property type="entry name" value="coaBC_dfp"/>
    <property type="match status" value="1"/>
</dbReference>
<dbReference type="EMBL" id="JBHRSW010000047">
    <property type="protein sequence ID" value="MFC3123076.1"/>
    <property type="molecule type" value="Genomic_DNA"/>
</dbReference>
<evidence type="ECO:0000259" key="5">
    <source>
        <dbReference type="Pfam" id="PF02441"/>
    </source>
</evidence>
<evidence type="ECO:0000256" key="3">
    <source>
        <dbReference type="HAMAP-Rule" id="MF_02225"/>
    </source>
</evidence>
<evidence type="ECO:0000256" key="4">
    <source>
        <dbReference type="RuleBase" id="RU364078"/>
    </source>
</evidence>
<comment type="catalytic activity">
    <reaction evidence="3 4">
        <text>(R)-4'-phosphopantothenate + L-cysteine + CTP = N-[(R)-4-phosphopantothenoyl]-L-cysteine + CMP + diphosphate + H(+)</text>
        <dbReference type="Rhea" id="RHEA:19397"/>
        <dbReference type="ChEBI" id="CHEBI:10986"/>
        <dbReference type="ChEBI" id="CHEBI:15378"/>
        <dbReference type="ChEBI" id="CHEBI:33019"/>
        <dbReference type="ChEBI" id="CHEBI:35235"/>
        <dbReference type="ChEBI" id="CHEBI:37563"/>
        <dbReference type="ChEBI" id="CHEBI:59458"/>
        <dbReference type="ChEBI" id="CHEBI:60377"/>
        <dbReference type="EC" id="6.3.2.5"/>
    </reaction>
</comment>
<keyword evidence="3 4" id="KW-0285">Flavoprotein</keyword>
<protein>
    <recommendedName>
        <fullName evidence="3">Coenzyme A biosynthesis bifunctional protein CoaBC</fullName>
    </recommendedName>
    <alternativeName>
        <fullName evidence="3">DNA/pantothenate metabolism flavoprotein</fullName>
    </alternativeName>
    <alternativeName>
        <fullName evidence="3">Phosphopantothenoylcysteine synthetase/decarboxylase</fullName>
        <shortName evidence="3">PPCS-PPCDC</shortName>
    </alternativeName>
    <domain>
        <recommendedName>
            <fullName evidence="3">Phosphopantothenoylcysteine decarboxylase</fullName>
            <shortName evidence="3">PPC decarboxylase</shortName>
            <shortName evidence="3">PPC-DC</shortName>
            <ecNumber evidence="3">4.1.1.36</ecNumber>
        </recommendedName>
        <alternativeName>
            <fullName evidence="3">CoaC</fullName>
        </alternativeName>
    </domain>
    <domain>
        <recommendedName>
            <fullName evidence="3">Phosphopantothenate--cysteine ligase</fullName>
            <ecNumber evidence="3">6.3.2.5</ecNumber>
        </recommendedName>
        <alternativeName>
            <fullName evidence="3">CoaB</fullName>
        </alternativeName>
        <alternativeName>
            <fullName evidence="3">Phosphopantothenoylcysteine synthetase</fullName>
            <shortName evidence="3">PPC synthetase</shortName>
            <shortName evidence="3">PPC-S</shortName>
        </alternativeName>
    </domain>
</protein>
<comment type="cofactor">
    <cofactor evidence="3">
        <name>Mg(2+)</name>
        <dbReference type="ChEBI" id="CHEBI:18420"/>
    </cofactor>
</comment>
<comment type="catalytic activity">
    <reaction evidence="3 4">
        <text>N-[(R)-4-phosphopantothenoyl]-L-cysteine + H(+) = (R)-4'-phosphopantetheine + CO2</text>
        <dbReference type="Rhea" id="RHEA:16793"/>
        <dbReference type="ChEBI" id="CHEBI:15378"/>
        <dbReference type="ChEBI" id="CHEBI:16526"/>
        <dbReference type="ChEBI" id="CHEBI:59458"/>
        <dbReference type="ChEBI" id="CHEBI:61723"/>
        <dbReference type="EC" id="4.1.1.36"/>
    </reaction>
</comment>
<comment type="pathway">
    <text evidence="3 4">Cofactor biosynthesis; coenzyme A biosynthesis; CoA from (R)-pantothenate: step 3/5.</text>
</comment>
<gene>
    <name evidence="3 7" type="primary">coaBC</name>
    <name evidence="7" type="ORF">ACFOHL_15750</name>
</gene>
<dbReference type="HAMAP" id="MF_02225">
    <property type="entry name" value="CoaBC"/>
    <property type="match status" value="1"/>
</dbReference>
<feature type="binding site" evidence="3">
    <location>
        <position position="303"/>
    </location>
    <ligand>
        <name>CTP</name>
        <dbReference type="ChEBI" id="CHEBI:37563"/>
    </ligand>
</feature>
<comment type="similarity">
    <text evidence="3 4">In the N-terminal section; belongs to the HFCD (homo-oligomeric flavin containing Cys decarboxylase) superfamily.</text>
</comment>
<keyword evidence="3 4" id="KW-0436">Ligase</keyword>
<comment type="caution">
    <text evidence="3">Lacks conserved residue(s) required for the propagation of feature annotation.</text>
</comment>
<dbReference type="Pfam" id="PF02441">
    <property type="entry name" value="Flavoprotein"/>
    <property type="match status" value="1"/>
</dbReference>
<dbReference type="InterPro" id="IPR036551">
    <property type="entry name" value="Flavin_trans-like"/>
</dbReference>
<feature type="binding site" evidence="3">
    <location>
        <position position="338"/>
    </location>
    <ligand>
        <name>CTP</name>
        <dbReference type="ChEBI" id="CHEBI:37563"/>
    </ligand>
</feature>
<dbReference type="EC" id="4.1.1.36" evidence="3"/>
<keyword evidence="1 3" id="KW-0210">Decarboxylase</keyword>
<sequence length="418" mass="44509">MQLEQKNVLLGISGGIAAYKTPDLVRKIKAQGANVRVMLTESASHFVSTLALQAVSGEKVSTHLLDEDAELGMGHIELARWADIFLVAPATANTIAKLTHGIADDLLTTLALATTAPLLVAPAMNQQMWAAKATVDNIATLTDRGAVMLGPAAGEQACGDVGYGRMLEPEEIVAALDSFASINMADTQTIMGEENANKFFSGMNIMITAGPTREAIDPVRYISNHSSGKMGYAIAYAASQLGAKVTLVSGPVNIPPPEQVEVESVVSAQEMYDAVMGDIASQDIFIACAAVADYRVDNASDQKMKKNKDQGLTLSFTQNPDILKSVAALENAPFTVGFAAETQDVVQYAKSKLERKKLNMIAANDVSKPGLGFNSDKNALIVITPNTKFDLVQASKDSLALSLLKLVEQEYKATQKSR</sequence>
<comment type="function">
    <text evidence="4">Catalyzes two steps in the biosynthesis of coenzyme A. In the first step cysteine is conjugated to 4'-phosphopantothenate to form 4-phosphopantothenoylcysteine, in the latter compound is decarboxylated to form 4'-phosphopantotheine.</text>
</comment>
<dbReference type="SUPFAM" id="SSF52507">
    <property type="entry name" value="Homo-oligomeric flavin-containing Cys decarboxylases, HFCD"/>
    <property type="match status" value="1"/>
</dbReference>
<feature type="active site" description="Proton donor" evidence="3">
    <location>
        <position position="158"/>
    </location>
</feature>
<accession>A0ABV7FUI3</accession>
<feature type="binding site" evidence="3">
    <location>
        <begin position="320"/>
        <end position="323"/>
    </location>
    <ligand>
        <name>CTP</name>
        <dbReference type="ChEBI" id="CHEBI:37563"/>
    </ligand>
</feature>
<feature type="domain" description="DNA/pantothenate metabolism flavoprotein C-terminal" evidence="6">
    <location>
        <begin position="201"/>
        <end position="409"/>
    </location>
</feature>
<comment type="similarity">
    <text evidence="3 4">In the C-terminal section; belongs to the PPC synthetase family.</text>
</comment>
<feature type="binding site" evidence="3">
    <location>
        <position position="293"/>
    </location>
    <ligand>
        <name>CTP</name>
        <dbReference type="ChEBI" id="CHEBI:37563"/>
    </ligand>
</feature>
<dbReference type="GO" id="GO:0004632">
    <property type="term" value="F:phosphopantothenate--cysteine ligase activity"/>
    <property type="evidence" value="ECO:0007669"/>
    <property type="project" value="UniProtKB-EC"/>
</dbReference>
<organism evidence="7 8">
    <name type="scientific">Agaribacter flavus</name>
    <dbReference type="NCBI Taxonomy" id="1902781"/>
    <lineage>
        <taxon>Bacteria</taxon>
        <taxon>Pseudomonadati</taxon>
        <taxon>Pseudomonadota</taxon>
        <taxon>Gammaproteobacteria</taxon>
        <taxon>Alteromonadales</taxon>
        <taxon>Alteromonadaceae</taxon>
        <taxon>Agaribacter</taxon>
    </lineage>
</organism>
<feature type="binding site" evidence="3">
    <location>
        <position position="352"/>
    </location>
    <ligand>
        <name>CTP</name>
        <dbReference type="ChEBI" id="CHEBI:37563"/>
    </ligand>
</feature>
<feature type="domain" description="Flavoprotein" evidence="5">
    <location>
        <begin position="6"/>
        <end position="175"/>
    </location>
</feature>
<keyword evidence="3" id="KW-0479">Metal-binding</keyword>
<dbReference type="RefSeq" id="WP_376921198.1">
    <property type="nucleotide sequence ID" value="NZ_JBHRSW010000047.1"/>
</dbReference>
<dbReference type="EC" id="6.3.2.5" evidence="3"/>
<dbReference type="InterPro" id="IPR003382">
    <property type="entry name" value="Flavoprotein"/>
</dbReference>
<evidence type="ECO:0000259" key="6">
    <source>
        <dbReference type="Pfam" id="PF04127"/>
    </source>
</evidence>
<keyword evidence="3 4" id="KW-0288">FMN</keyword>
<comment type="pathway">
    <text evidence="3 4">Cofactor biosynthesis; coenzyme A biosynthesis; CoA from (R)-pantothenate: step 2/5.</text>
</comment>
<dbReference type="Proteomes" id="UP001595478">
    <property type="component" value="Unassembled WGS sequence"/>
</dbReference>
<feature type="region of interest" description="Phosphopantothenate--cysteine ligase" evidence="3">
    <location>
        <begin position="205"/>
        <end position="418"/>
    </location>
</feature>
<comment type="function">
    <text evidence="3">Catalyzes two sequential steps in the biosynthesis of coenzyme A. In the first step cysteine is conjugated to 4'-phosphopantothenate to form 4-phosphopantothenoylcysteine. In the second step the latter compound is decarboxylated to form 4'-phosphopantotheine.</text>
</comment>
<dbReference type="InterPro" id="IPR005252">
    <property type="entry name" value="CoaBC"/>
</dbReference>
<dbReference type="PANTHER" id="PTHR14359:SF6">
    <property type="entry name" value="PHOSPHOPANTOTHENOYLCYSTEINE DECARBOXYLASE"/>
    <property type="match status" value="1"/>
</dbReference>
<keyword evidence="2 3" id="KW-0456">Lyase</keyword>
<evidence type="ECO:0000256" key="2">
    <source>
        <dbReference type="ARBA" id="ARBA00023239"/>
    </source>
</evidence>
<evidence type="ECO:0000313" key="7">
    <source>
        <dbReference type="EMBL" id="MFC3123076.1"/>
    </source>
</evidence>
<dbReference type="Gene3D" id="3.40.50.10300">
    <property type="entry name" value="CoaB-like"/>
    <property type="match status" value="1"/>
</dbReference>
<dbReference type="Pfam" id="PF04127">
    <property type="entry name" value="DFP"/>
    <property type="match status" value="1"/>
</dbReference>
<keyword evidence="8" id="KW-1185">Reference proteome</keyword>
<dbReference type="InterPro" id="IPR007085">
    <property type="entry name" value="DNA/pantothenate-metab_flavo_C"/>
</dbReference>
<keyword evidence="3" id="KW-0460">Magnesium</keyword>
<comment type="cofactor">
    <cofactor evidence="3">
        <name>FMN</name>
        <dbReference type="ChEBI" id="CHEBI:58210"/>
    </cofactor>
    <text evidence="3">Binds 1 FMN per subunit.</text>
</comment>
<reference evidence="8" key="1">
    <citation type="journal article" date="2019" name="Int. J. Syst. Evol. Microbiol.">
        <title>The Global Catalogue of Microorganisms (GCM) 10K type strain sequencing project: providing services to taxonomists for standard genome sequencing and annotation.</title>
        <authorList>
            <consortium name="The Broad Institute Genomics Platform"/>
            <consortium name="The Broad Institute Genome Sequencing Center for Infectious Disease"/>
            <person name="Wu L."/>
            <person name="Ma J."/>
        </authorList>
    </citation>
    <scope>NUCLEOTIDE SEQUENCE [LARGE SCALE GENOMIC DNA]</scope>
    <source>
        <strain evidence="8">KCTC 52473</strain>
    </source>
</reference>
<dbReference type="Gene3D" id="3.40.50.1950">
    <property type="entry name" value="Flavin prenyltransferase-like"/>
    <property type="match status" value="1"/>
</dbReference>
<dbReference type="SUPFAM" id="SSF102645">
    <property type="entry name" value="CoaB-like"/>
    <property type="match status" value="1"/>
</dbReference>
<dbReference type="GO" id="GO:0004633">
    <property type="term" value="F:phosphopantothenoylcysteine decarboxylase activity"/>
    <property type="evidence" value="ECO:0007669"/>
    <property type="project" value="UniProtKB-EC"/>
</dbReference>
<keyword evidence="3" id="KW-0511">Multifunctional enzyme</keyword>
<dbReference type="InterPro" id="IPR035929">
    <property type="entry name" value="CoaB-like_sf"/>
</dbReference>
<feature type="binding site" evidence="3">
    <location>
        <position position="356"/>
    </location>
    <ligand>
        <name>CTP</name>
        <dbReference type="ChEBI" id="CHEBI:37563"/>
    </ligand>
</feature>
<evidence type="ECO:0000313" key="8">
    <source>
        <dbReference type="Proteomes" id="UP001595478"/>
    </source>
</evidence>
<evidence type="ECO:0000256" key="1">
    <source>
        <dbReference type="ARBA" id="ARBA00022793"/>
    </source>
</evidence>
<name>A0ABV7FUI3_9ALTE</name>
<dbReference type="PANTHER" id="PTHR14359">
    <property type="entry name" value="HOMO-OLIGOMERIC FLAVIN CONTAINING CYS DECARBOXYLASE FAMILY"/>
    <property type="match status" value="1"/>
</dbReference>
<feature type="region of interest" description="Phosphopantothenoylcysteine decarboxylase" evidence="3">
    <location>
        <begin position="1"/>
        <end position="204"/>
    </location>
</feature>